<sequence>MEKFLIIVIVLSLGSAMVLFTGHFIKHGLSKSLHLSNFLKGALASFLIYLITFISYIYFMN</sequence>
<keyword evidence="3" id="KW-1185">Reference proteome</keyword>
<reference evidence="2 3" key="1">
    <citation type="submission" date="2019-07" db="EMBL/GenBank/DDBJ databases">
        <title>Whole genome shotgun sequence of Cerasibacillus quisquiliarum NBRC 102429.</title>
        <authorList>
            <person name="Hosoyama A."/>
            <person name="Uohara A."/>
            <person name="Ohji S."/>
            <person name="Ichikawa N."/>
        </authorList>
    </citation>
    <scope>NUCLEOTIDE SEQUENCE [LARGE SCALE GENOMIC DNA]</scope>
    <source>
        <strain evidence="2 3">NBRC 102429</strain>
    </source>
</reference>
<proteinExistence type="predicted"/>
<feature type="transmembrane region" description="Helical" evidence="1">
    <location>
        <begin position="6"/>
        <end position="25"/>
    </location>
</feature>
<organism evidence="2 3">
    <name type="scientific">Cerasibacillus quisquiliarum</name>
    <dbReference type="NCBI Taxonomy" id="227865"/>
    <lineage>
        <taxon>Bacteria</taxon>
        <taxon>Bacillati</taxon>
        <taxon>Bacillota</taxon>
        <taxon>Bacilli</taxon>
        <taxon>Bacillales</taxon>
        <taxon>Bacillaceae</taxon>
        <taxon>Cerasibacillus</taxon>
    </lineage>
</organism>
<comment type="caution">
    <text evidence="2">The sequence shown here is derived from an EMBL/GenBank/DDBJ whole genome shotgun (WGS) entry which is preliminary data.</text>
</comment>
<keyword evidence="1" id="KW-1133">Transmembrane helix</keyword>
<accession>A0A511V0G8</accession>
<dbReference type="AlphaFoldDB" id="A0A511V0G8"/>
<feature type="transmembrane region" description="Helical" evidence="1">
    <location>
        <begin position="37"/>
        <end position="59"/>
    </location>
</feature>
<protein>
    <submittedName>
        <fullName evidence="2">Uncharacterized protein</fullName>
    </submittedName>
</protein>
<dbReference type="EMBL" id="BJXW01000011">
    <property type="protein sequence ID" value="GEN30822.1"/>
    <property type="molecule type" value="Genomic_DNA"/>
</dbReference>
<name>A0A511V0G8_9BACI</name>
<gene>
    <name evidence="2" type="ORF">CQU01_10600</name>
</gene>
<dbReference type="Proteomes" id="UP000321491">
    <property type="component" value="Unassembled WGS sequence"/>
</dbReference>
<evidence type="ECO:0000313" key="2">
    <source>
        <dbReference type="EMBL" id="GEN30822.1"/>
    </source>
</evidence>
<evidence type="ECO:0000256" key="1">
    <source>
        <dbReference type="SAM" id="Phobius"/>
    </source>
</evidence>
<keyword evidence="1" id="KW-0472">Membrane</keyword>
<keyword evidence="1" id="KW-0812">Transmembrane</keyword>
<evidence type="ECO:0000313" key="3">
    <source>
        <dbReference type="Proteomes" id="UP000321491"/>
    </source>
</evidence>